<dbReference type="AlphaFoldDB" id="A0A3S0J7M5"/>
<dbReference type="Gene3D" id="3.40.50.2300">
    <property type="match status" value="2"/>
</dbReference>
<evidence type="ECO:0000259" key="3">
    <source>
        <dbReference type="Pfam" id="PF13458"/>
    </source>
</evidence>
<dbReference type="EMBL" id="RXOE01000002">
    <property type="protein sequence ID" value="RTQ35734.1"/>
    <property type="molecule type" value="Genomic_DNA"/>
</dbReference>
<comment type="caution">
    <text evidence="4">The sequence shown here is derived from an EMBL/GenBank/DDBJ whole genome shotgun (WGS) entry which is preliminary data.</text>
</comment>
<feature type="domain" description="Leucine-binding protein" evidence="3">
    <location>
        <begin position="10"/>
        <end position="351"/>
    </location>
</feature>
<evidence type="ECO:0000256" key="1">
    <source>
        <dbReference type="ARBA" id="ARBA00010062"/>
    </source>
</evidence>
<dbReference type="CDD" id="cd06328">
    <property type="entry name" value="PBP1_SBP-like"/>
    <property type="match status" value="1"/>
</dbReference>
<dbReference type="OrthoDB" id="9794229at2"/>
<comment type="similarity">
    <text evidence="1">Belongs to the leucine-binding protein family.</text>
</comment>
<dbReference type="Proteomes" id="UP000267418">
    <property type="component" value="Unassembled WGS sequence"/>
</dbReference>
<dbReference type="InterPro" id="IPR051010">
    <property type="entry name" value="BCAA_transport"/>
</dbReference>
<evidence type="ECO:0000256" key="2">
    <source>
        <dbReference type="ARBA" id="ARBA00022729"/>
    </source>
</evidence>
<keyword evidence="2" id="KW-0732">Signal</keyword>
<dbReference type="SUPFAM" id="SSF53822">
    <property type="entry name" value="Periplasmic binding protein-like I"/>
    <property type="match status" value="1"/>
</dbReference>
<accession>A0A3S0J7M5</accession>
<evidence type="ECO:0000313" key="4">
    <source>
        <dbReference type="EMBL" id="RTQ35734.1"/>
    </source>
</evidence>
<evidence type="ECO:0000313" key="5">
    <source>
        <dbReference type="Proteomes" id="UP000267418"/>
    </source>
</evidence>
<proteinExistence type="inferred from homology"/>
<protein>
    <submittedName>
        <fullName evidence="4">ABC transporter permease</fullName>
    </submittedName>
</protein>
<name>A0A3S0J7M5_9BURK</name>
<gene>
    <name evidence="4" type="ORF">EJP69_14625</name>
</gene>
<sequence length="382" mass="41353">MAAFSQTSKPIKIALIASKTGPAEQFGRETERGVRIALDQLTGGTMTVLGRKIELIVKDDQFKPDMSKALLTEAFADDGADLAIGTSWSGGALAMAPVAEEYRKILVVDPAVADSLTGSAWNRYLFRANRNSFQDALASAAALKDGDSIAFLAPDYVFGKDGVAAFKEAIKALKIKVDVAHEEFVPQSTTDFTAPMQRILGRFKGASGKKYIVVIWGAGNPTRKISELVPAGERIDFVAVGGPNHEHARMWSGLPLIGGMAYFYTFPKNPMNDAFVAESLKRYKVPPDGFTASGFISVAAILSGLRKAGSTDSEKLIAAMEGMDFDTPKGRLTFRKEDHQAIQPMYVFRMKGASGNSEWDLLDPVREVPAGELPVPLQVKKR</sequence>
<dbReference type="Pfam" id="PF13458">
    <property type="entry name" value="Peripla_BP_6"/>
    <property type="match status" value="1"/>
</dbReference>
<dbReference type="InterPro" id="IPR028082">
    <property type="entry name" value="Peripla_BP_I"/>
</dbReference>
<dbReference type="PANTHER" id="PTHR30483:SF6">
    <property type="entry name" value="PERIPLASMIC BINDING PROTEIN OF ABC TRANSPORTER FOR NATURAL AMINO ACIDS"/>
    <property type="match status" value="1"/>
</dbReference>
<dbReference type="InterPro" id="IPR028081">
    <property type="entry name" value="Leu-bd"/>
</dbReference>
<keyword evidence="5" id="KW-1185">Reference proteome</keyword>
<organism evidence="4 5">
    <name type="scientific">Variovorax gossypii</name>
    <dbReference type="NCBI Taxonomy" id="1679495"/>
    <lineage>
        <taxon>Bacteria</taxon>
        <taxon>Pseudomonadati</taxon>
        <taxon>Pseudomonadota</taxon>
        <taxon>Betaproteobacteria</taxon>
        <taxon>Burkholderiales</taxon>
        <taxon>Comamonadaceae</taxon>
        <taxon>Variovorax</taxon>
    </lineage>
</organism>
<dbReference type="PANTHER" id="PTHR30483">
    <property type="entry name" value="LEUCINE-SPECIFIC-BINDING PROTEIN"/>
    <property type="match status" value="1"/>
</dbReference>
<reference evidence="4 5" key="1">
    <citation type="submission" date="2018-12" db="EMBL/GenBank/DDBJ databases">
        <title>The genome of Variovorax gossypii DSM 100435.</title>
        <authorList>
            <person name="Gao J."/>
            <person name="Sun J."/>
        </authorList>
    </citation>
    <scope>NUCLEOTIDE SEQUENCE [LARGE SCALE GENOMIC DNA]</scope>
    <source>
        <strain evidence="4 5">DSM 100435</strain>
    </source>
</reference>